<evidence type="ECO:0000313" key="3">
    <source>
        <dbReference type="EMBL" id="MFD3004070.1"/>
    </source>
</evidence>
<feature type="chain" id="PRO_5046873895" evidence="1">
    <location>
        <begin position="22"/>
        <end position="213"/>
    </location>
</feature>
<reference evidence="4" key="1">
    <citation type="journal article" date="2019" name="Int. J. Syst. Evol. Microbiol.">
        <title>The Global Catalogue of Microorganisms (GCM) 10K type strain sequencing project: providing services to taxonomists for standard genome sequencing and annotation.</title>
        <authorList>
            <consortium name="The Broad Institute Genomics Platform"/>
            <consortium name="The Broad Institute Genome Sequencing Center for Infectious Disease"/>
            <person name="Wu L."/>
            <person name="Ma J."/>
        </authorList>
    </citation>
    <scope>NUCLEOTIDE SEQUENCE [LARGE SCALE GENOMIC DNA]</scope>
    <source>
        <strain evidence="4">KCTC 23984</strain>
    </source>
</reference>
<sequence length="213" mass="23149">MKNKYLLTVAAALGFAFAAEAQTVSVGPRIGATFSTMNYSGEDAEDYNEEIKSVGGMQIGGVANVMINEMFSVQPELLYVQKGMKMEEDGATYKQKLNYLEVPVLAKISFGAEQLQGFVTAGPSVGYWLSGKEKMEYDGEKESDNYEFDDENNRTELGANFGVGLAYKVGAGAVNFDVRYGFGLSSLYEASEGDDSKVKNRVLGVSLAYLFSL</sequence>
<dbReference type="InterPro" id="IPR011250">
    <property type="entry name" value="OMP/PagP_B-barrel"/>
</dbReference>
<gene>
    <name evidence="3" type="ORF">ACFS7Z_27210</name>
</gene>
<dbReference type="Proteomes" id="UP001597641">
    <property type="component" value="Unassembled WGS sequence"/>
</dbReference>
<keyword evidence="1" id="KW-0732">Signal</keyword>
<dbReference type="SUPFAM" id="SSF56925">
    <property type="entry name" value="OMPA-like"/>
    <property type="match status" value="1"/>
</dbReference>
<proteinExistence type="predicted"/>
<dbReference type="Gene3D" id="2.40.160.20">
    <property type="match status" value="1"/>
</dbReference>
<evidence type="ECO:0000256" key="1">
    <source>
        <dbReference type="SAM" id="SignalP"/>
    </source>
</evidence>
<name>A0ABW6C2V2_9BACT</name>
<accession>A0ABW6C2V2</accession>
<organism evidence="3 4">
    <name type="scientific">Pontibacter toksunensis</name>
    <dbReference type="NCBI Taxonomy" id="1332631"/>
    <lineage>
        <taxon>Bacteria</taxon>
        <taxon>Pseudomonadati</taxon>
        <taxon>Bacteroidota</taxon>
        <taxon>Cytophagia</taxon>
        <taxon>Cytophagales</taxon>
        <taxon>Hymenobacteraceae</taxon>
        <taxon>Pontibacter</taxon>
    </lineage>
</organism>
<dbReference type="Pfam" id="PF13568">
    <property type="entry name" value="OMP_b-brl_2"/>
    <property type="match status" value="1"/>
</dbReference>
<feature type="signal peptide" evidence="1">
    <location>
        <begin position="1"/>
        <end position="21"/>
    </location>
</feature>
<comment type="caution">
    <text evidence="3">The sequence shown here is derived from an EMBL/GenBank/DDBJ whole genome shotgun (WGS) entry which is preliminary data.</text>
</comment>
<protein>
    <submittedName>
        <fullName evidence="3">Porin family protein</fullName>
    </submittedName>
</protein>
<dbReference type="EMBL" id="JBHUOX010000100">
    <property type="protein sequence ID" value="MFD3004070.1"/>
    <property type="molecule type" value="Genomic_DNA"/>
</dbReference>
<evidence type="ECO:0000313" key="4">
    <source>
        <dbReference type="Proteomes" id="UP001597641"/>
    </source>
</evidence>
<evidence type="ECO:0000259" key="2">
    <source>
        <dbReference type="Pfam" id="PF13568"/>
    </source>
</evidence>
<dbReference type="RefSeq" id="WP_377492682.1">
    <property type="nucleotide sequence ID" value="NZ_JBHUOX010000100.1"/>
</dbReference>
<feature type="domain" description="Outer membrane protein beta-barrel" evidence="2">
    <location>
        <begin position="21"/>
        <end position="188"/>
    </location>
</feature>
<dbReference type="InterPro" id="IPR025665">
    <property type="entry name" value="Beta-barrel_OMP_2"/>
</dbReference>
<keyword evidence="4" id="KW-1185">Reference proteome</keyword>